<dbReference type="GO" id="GO:0003723">
    <property type="term" value="F:RNA binding"/>
    <property type="evidence" value="ECO:0007669"/>
    <property type="project" value="TreeGrafter"/>
</dbReference>
<evidence type="ECO:0000256" key="2">
    <source>
        <dbReference type="ARBA" id="ARBA00009285"/>
    </source>
</evidence>
<dbReference type="Pfam" id="PF24048">
    <property type="entry name" value="LRR_NXF1-5"/>
    <property type="match status" value="1"/>
</dbReference>
<dbReference type="EMBL" id="CAVLGL010000046">
    <property type="protein sequence ID" value="CAK1582545.1"/>
    <property type="molecule type" value="Genomic_DNA"/>
</dbReference>
<protein>
    <recommendedName>
        <fullName evidence="9">NTF2 domain-containing protein</fullName>
    </recommendedName>
</protein>
<evidence type="ECO:0000256" key="8">
    <source>
        <dbReference type="SAM" id="MobiDB-lite"/>
    </source>
</evidence>
<evidence type="ECO:0000313" key="10">
    <source>
        <dbReference type="EMBL" id="CAK1582545.1"/>
    </source>
</evidence>
<evidence type="ECO:0000256" key="1">
    <source>
        <dbReference type="ARBA" id="ARBA00004123"/>
    </source>
</evidence>
<dbReference type="InterPro" id="IPR005637">
    <property type="entry name" value="TAP_C_dom"/>
</dbReference>
<keyword evidence="4" id="KW-0433">Leucine-rich repeat</keyword>
<keyword evidence="7" id="KW-0539">Nucleus</keyword>
<dbReference type="InterPro" id="IPR001611">
    <property type="entry name" value="Leu-rich_rpt"/>
</dbReference>
<evidence type="ECO:0000256" key="7">
    <source>
        <dbReference type="ARBA" id="ARBA00023242"/>
    </source>
</evidence>
<dbReference type="Gene3D" id="3.80.10.10">
    <property type="entry name" value="Ribonuclease Inhibitor"/>
    <property type="match status" value="1"/>
</dbReference>
<keyword evidence="11" id="KW-1185">Reference proteome</keyword>
<evidence type="ECO:0000256" key="4">
    <source>
        <dbReference type="ARBA" id="ARBA00022614"/>
    </source>
</evidence>
<feature type="compositionally biased region" description="Basic and acidic residues" evidence="8">
    <location>
        <begin position="114"/>
        <end position="157"/>
    </location>
</feature>
<dbReference type="SUPFAM" id="SSF52058">
    <property type="entry name" value="L domain-like"/>
    <property type="match status" value="1"/>
</dbReference>
<dbReference type="InterPro" id="IPR057125">
    <property type="entry name" value="NXF1/2/3/5-like_LRR"/>
</dbReference>
<dbReference type="InterPro" id="IPR009060">
    <property type="entry name" value="UBA-like_sf"/>
</dbReference>
<dbReference type="PANTHER" id="PTHR10662:SF22">
    <property type="entry name" value="NUCLEAR RNA EXPORT FACTOR 1"/>
    <property type="match status" value="1"/>
</dbReference>
<evidence type="ECO:0000256" key="3">
    <source>
        <dbReference type="ARBA" id="ARBA00022448"/>
    </source>
</evidence>
<comment type="caution">
    <text evidence="10">The sequence shown here is derived from an EMBL/GenBank/DDBJ whole genome shotgun (WGS) entry which is preliminary data.</text>
</comment>
<organism evidence="10 11">
    <name type="scientific">Parnassius mnemosyne</name>
    <name type="common">clouded apollo</name>
    <dbReference type="NCBI Taxonomy" id="213953"/>
    <lineage>
        <taxon>Eukaryota</taxon>
        <taxon>Metazoa</taxon>
        <taxon>Ecdysozoa</taxon>
        <taxon>Arthropoda</taxon>
        <taxon>Hexapoda</taxon>
        <taxon>Insecta</taxon>
        <taxon>Pterygota</taxon>
        <taxon>Neoptera</taxon>
        <taxon>Endopterygota</taxon>
        <taxon>Lepidoptera</taxon>
        <taxon>Glossata</taxon>
        <taxon>Ditrysia</taxon>
        <taxon>Papilionoidea</taxon>
        <taxon>Papilionidae</taxon>
        <taxon>Parnassiinae</taxon>
        <taxon>Parnassini</taxon>
        <taxon>Parnassius</taxon>
        <taxon>Driopa</taxon>
    </lineage>
</organism>
<keyword evidence="6" id="KW-0509">mRNA transport</keyword>
<sequence length="974" mass="111926">MNRPFRPRMRGGKRGKKRRKSFMTNSSYEPTDIPFWADIGAIGTPRMQTPIKNKPTPVSASSASTSTKNTEKQEPLVELTDDNSPSILLTEENSNQQGTMQESRKAMLNIQVKTQEKIKLNQKPKEATEKSIEEGIKKEDQEKSVTNKESSKPDAAPEKNTTPAPKVIPTQGNIKTIPTLNTQASATRSSSQAPKRPQNNYQNVYQIQGTIQNDPNVQQSSAMREPQGSMIPQHQYQNIYQFQDAVQNDPNAQMGNTPPPKGVPLTFLKRQQKFGAIEPQQDYDAPMAQPSFYAMPDQSTFAQQAITNNFENPQFSTNTPIFVQTEMQETTRSQVYSPSDLFTEGGRDESDKIEDDIREGSSSPDICQQGEKRLSAFKRLGPLTQPKKPKLTINLSFDKEQPVREVVGDNENDVIPEIFVPVHKRQDMLTSTDEVVVKYLPHWPWKNNVIIRRGVTARSSKSAMLMEQEQMEEVYNKSYLYVQVSVKGYPDTWRKEDVLDALLEAVKGKSFIPCFIEFTPHECKFLVIRCRPALIAIHKLGFCVRKDDVVLTITISTIDLTLKLIDFQPKLILRKRLAMGYDSERKLSLKEFTLQWDVSHFIYFPLNRLNNQADIVGLQSSVEWKYLTDLDLSNNRLTSLDGFDLQHTTPKLQNLDLSNNYFEKITPILQCRELPLKVLKLEGNPLCTDYTDPQYYVKVLKMIFPMLREIDGMPLVLKGELPLVNKNFCPDYANDFVEKFLGIYFPIIDSPPDDRAVIEDMYAEDALLTITYRQKLCLTSIYRLFRNLFLHSRDMSKNIKDFVRTPKNITKLLQKWPSLEHDPTTFTVDVMWHTETSTILRINGIVKITSDSLAVDEHMLAFTRTILLHTDDGVEYKIRNEMLYWDYPTEEYSKNAFRINVVPNKRLNISLETTPDSALKENLTKIFMKLTDLDKQRSSRCLEEKDWNLKNALEYFMELLKLNHIDLLFTTSSS</sequence>
<feature type="compositionally biased region" description="Polar residues" evidence="8">
    <location>
        <begin position="82"/>
        <end position="101"/>
    </location>
</feature>
<dbReference type="Gene3D" id="1.10.8.10">
    <property type="entry name" value="DNA helicase RuvA subunit, C-terminal domain"/>
    <property type="match status" value="1"/>
</dbReference>
<feature type="compositionally biased region" description="Basic residues" evidence="8">
    <location>
        <begin position="1"/>
        <end position="21"/>
    </location>
</feature>
<dbReference type="Pfam" id="PF22602">
    <property type="entry name" value="NXF_NTF2"/>
    <property type="match status" value="1"/>
</dbReference>
<dbReference type="PROSITE" id="PS50177">
    <property type="entry name" value="NTF2_DOMAIN"/>
    <property type="match status" value="1"/>
</dbReference>
<dbReference type="Gene3D" id="3.10.450.50">
    <property type="match status" value="1"/>
</dbReference>
<comment type="similarity">
    <text evidence="2">Belongs to the NXF family.</text>
</comment>
<dbReference type="InterPro" id="IPR018222">
    <property type="entry name" value="Nuclear_transport_factor_2_euk"/>
</dbReference>
<name>A0AAV1KHJ4_9NEOP</name>
<keyword evidence="5" id="KW-0677">Repeat</keyword>
<evidence type="ECO:0000256" key="5">
    <source>
        <dbReference type="ARBA" id="ARBA00022737"/>
    </source>
</evidence>
<feature type="compositionally biased region" description="Polar residues" evidence="8">
    <location>
        <begin position="170"/>
        <end position="181"/>
    </location>
</feature>
<feature type="domain" description="NTF2" evidence="9">
    <location>
        <begin position="736"/>
        <end position="885"/>
    </location>
</feature>
<evidence type="ECO:0000313" key="11">
    <source>
        <dbReference type="Proteomes" id="UP001314205"/>
    </source>
</evidence>
<dbReference type="AlphaFoldDB" id="A0AAV1KHJ4"/>
<dbReference type="InterPro" id="IPR032675">
    <property type="entry name" value="LRR_dom_sf"/>
</dbReference>
<feature type="region of interest" description="Disordered" evidence="8">
    <location>
        <begin position="338"/>
        <end position="367"/>
    </location>
</feature>
<dbReference type="SUPFAM" id="SSF46934">
    <property type="entry name" value="UBA-like"/>
    <property type="match status" value="1"/>
</dbReference>
<dbReference type="PROSITE" id="PS51450">
    <property type="entry name" value="LRR"/>
    <property type="match status" value="2"/>
</dbReference>
<feature type="region of interest" description="Disordered" evidence="8">
    <location>
        <begin position="45"/>
        <end position="200"/>
    </location>
</feature>
<evidence type="ECO:0000259" key="9">
    <source>
        <dbReference type="PROSITE" id="PS50177"/>
    </source>
</evidence>
<proteinExistence type="inferred from homology"/>
<dbReference type="GO" id="GO:0005634">
    <property type="term" value="C:nucleus"/>
    <property type="evidence" value="ECO:0007669"/>
    <property type="project" value="UniProtKB-SubCell"/>
</dbReference>
<feature type="compositionally biased region" description="Low complexity" evidence="8">
    <location>
        <begin position="182"/>
        <end position="193"/>
    </location>
</feature>
<dbReference type="InterPro" id="IPR032710">
    <property type="entry name" value="NTF2-like_dom_sf"/>
</dbReference>
<keyword evidence="3" id="KW-0813">Transport</keyword>
<dbReference type="Proteomes" id="UP001314205">
    <property type="component" value="Unassembled WGS sequence"/>
</dbReference>
<dbReference type="CDD" id="cd14273">
    <property type="entry name" value="UBA_TAP-C_like"/>
    <property type="match status" value="1"/>
</dbReference>
<feature type="region of interest" description="Disordered" evidence="8">
    <location>
        <begin position="1"/>
        <end position="33"/>
    </location>
</feature>
<reference evidence="10 11" key="1">
    <citation type="submission" date="2023-11" db="EMBL/GenBank/DDBJ databases">
        <authorList>
            <person name="Hedman E."/>
            <person name="Englund M."/>
            <person name="Stromberg M."/>
            <person name="Nyberg Akerstrom W."/>
            <person name="Nylinder S."/>
            <person name="Jareborg N."/>
            <person name="Kallberg Y."/>
            <person name="Kronander E."/>
        </authorList>
    </citation>
    <scope>NUCLEOTIDE SEQUENCE [LARGE SCALE GENOMIC DNA]</scope>
</reference>
<dbReference type="InterPro" id="IPR002075">
    <property type="entry name" value="NTF2_dom"/>
</dbReference>
<gene>
    <name evidence="10" type="ORF">PARMNEM_LOCUS4057</name>
</gene>
<dbReference type="Pfam" id="PF03943">
    <property type="entry name" value="TAP_C"/>
    <property type="match status" value="1"/>
</dbReference>
<accession>A0AAV1KHJ4</accession>
<dbReference type="SUPFAM" id="SSF54427">
    <property type="entry name" value="NTF2-like"/>
    <property type="match status" value="1"/>
</dbReference>
<dbReference type="PANTHER" id="PTHR10662">
    <property type="entry name" value="NUCLEAR RNA EXPORT FACTOR"/>
    <property type="match status" value="1"/>
</dbReference>
<dbReference type="GO" id="GO:0016973">
    <property type="term" value="P:poly(A)+ mRNA export from nucleus"/>
    <property type="evidence" value="ECO:0007669"/>
    <property type="project" value="TreeGrafter"/>
</dbReference>
<comment type="subcellular location">
    <subcellularLocation>
        <location evidence="1">Nucleus</location>
    </subcellularLocation>
</comment>
<evidence type="ECO:0000256" key="6">
    <source>
        <dbReference type="ARBA" id="ARBA00022816"/>
    </source>
</evidence>
<dbReference type="InterPro" id="IPR030217">
    <property type="entry name" value="NXF_fam"/>
</dbReference>